<evidence type="ECO:0000313" key="2">
    <source>
        <dbReference type="EMBL" id="AXX60591.1"/>
    </source>
</evidence>
<dbReference type="EMBL" id="CP019290">
    <property type="protein sequence ID" value="AXX60591.1"/>
    <property type="molecule type" value="Genomic_DNA"/>
</dbReference>
<keyword evidence="1" id="KW-0812">Transmembrane</keyword>
<protein>
    <submittedName>
        <fullName evidence="2">Uncharacterized protein</fullName>
    </submittedName>
</protein>
<dbReference type="AlphaFoldDB" id="A0AAN1PQK1"/>
<feature type="transmembrane region" description="Helical" evidence="1">
    <location>
        <begin position="30"/>
        <end position="49"/>
    </location>
</feature>
<evidence type="ECO:0000256" key="1">
    <source>
        <dbReference type="SAM" id="Phobius"/>
    </source>
</evidence>
<accession>A0AAN1PQK1</accession>
<sequence>MVDAPDLGSGAARCESSSLSFRTIIEQTQLRLGFVLSDVLIFIALFIVCENKKSELDESAFLS</sequence>
<keyword evidence="1" id="KW-0472">Membrane</keyword>
<evidence type="ECO:0000313" key="3">
    <source>
        <dbReference type="Proteomes" id="UP000263418"/>
    </source>
</evidence>
<reference evidence="2 3" key="1">
    <citation type="submission" date="2017-01" db="EMBL/GenBank/DDBJ databases">
        <title>Complete Genome Sequence of Vibrio vulnificus FORC_053.</title>
        <authorList>
            <consortium name="Food-borne Pathogen Omics Research Center"/>
            <person name="Chung H.Y."/>
            <person name="Na E.J."/>
            <person name="Song J.S."/>
            <person name="Kim H."/>
            <person name="Lee J.-H."/>
            <person name="Ryu S."/>
            <person name="Choi S.H."/>
        </authorList>
    </citation>
    <scope>NUCLEOTIDE SEQUENCE [LARGE SCALE GENOMIC DNA]</scope>
    <source>
        <strain evidence="2 3">FORC_053</strain>
    </source>
</reference>
<gene>
    <name evidence="2" type="ORF">FORC53_2252</name>
</gene>
<name>A0AAN1PQK1_VIBVL</name>
<organism evidence="2 3">
    <name type="scientific">Vibrio vulnificus</name>
    <dbReference type="NCBI Taxonomy" id="672"/>
    <lineage>
        <taxon>Bacteria</taxon>
        <taxon>Pseudomonadati</taxon>
        <taxon>Pseudomonadota</taxon>
        <taxon>Gammaproteobacteria</taxon>
        <taxon>Vibrionales</taxon>
        <taxon>Vibrionaceae</taxon>
        <taxon>Vibrio</taxon>
    </lineage>
</organism>
<keyword evidence="1" id="KW-1133">Transmembrane helix</keyword>
<dbReference type="Proteomes" id="UP000263418">
    <property type="component" value="Chromosome 1"/>
</dbReference>
<proteinExistence type="predicted"/>